<dbReference type="RefSeq" id="WP_034651639.1">
    <property type="nucleotide sequence ID" value="NZ_BCVB01000015.1"/>
</dbReference>
<comment type="similarity">
    <text evidence="1 2">Belongs to the small heat shock protein (HSP20) family.</text>
</comment>
<dbReference type="Proteomes" id="UP000031829">
    <property type="component" value="Chromosome"/>
</dbReference>
<evidence type="ECO:0000313" key="3">
    <source>
        <dbReference type="EMBL" id="AJI21429.1"/>
    </source>
</evidence>
<dbReference type="PROSITE" id="PS01031">
    <property type="entry name" value="SHSP"/>
    <property type="match status" value="1"/>
</dbReference>
<proteinExistence type="inferred from homology"/>
<reference evidence="3 4" key="1">
    <citation type="journal article" date="2015" name="Genome Announc.">
        <title>Complete genome sequences for 35 biothreat assay-relevant bacillus species.</title>
        <authorList>
            <person name="Johnson S.L."/>
            <person name="Daligault H.E."/>
            <person name="Davenport K.W."/>
            <person name="Jaissle J."/>
            <person name="Frey K.G."/>
            <person name="Ladner J.T."/>
            <person name="Broomall S.M."/>
            <person name="Bishop-Lilly K.A."/>
            <person name="Bruce D.C."/>
            <person name="Gibbons H.S."/>
            <person name="Coyne S.R."/>
            <person name="Lo C.C."/>
            <person name="Meincke L."/>
            <person name="Munk A.C."/>
            <person name="Koroleva G.I."/>
            <person name="Rosenzweig C.N."/>
            <person name="Palacios G.F."/>
            <person name="Redden C.L."/>
            <person name="Minogue T.D."/>
            <person name="Chain P.S."/>
        </authorList>
    </citation>
    <scope>NUCLEOTIDE SEQUENCE [LARGE SCALE GENOMIC DNA]</scope>
    <source>
        <strain evidence="4">ATCC 14581 / DSM 32 / JCM 2506 / NBRC 15308 / NCIMB 9376 / NCTC 10342 / NRRL B-14308 / VKM B-512</strain>
    </source>
</reference>
<name>A0A0B6ANP7_PRIM2</name>
<dbReference type="Pfam" id="PF00011">
    <property type="entry name" value="HSP20"/>
    <property type="match status" value="1"/>
</dbReference>
<dbReference type="GeneID" id="93642980"/>
<dbReference type="EMBL" id="CP009920">
    <property type="protein sequence ID" value="AJI21429.1"/>
    <property type="molecule type" value="Genomic_DNA"/>
</dbReference>
<dbReference type="InterPro" id="IPR002068">
    <property type="entry name" value="A-crystallin/Hsp20_dom"/>
</dbReference>
<dbReference type="KEGG" id="bmeg:BG04_5011"/>
<dbReference type="Gene3D" id="2.60.40.790">
    <property type="match status" value="1"/>
</dbReference>
<dbReference type="InterPro" id="IPR008978">
    <property type="entry name" value="HSP20-like_chaperone"/>
</dbReference>
<dbReference type="SUPFAM" id="SSF49764">
    <property type="entry name" value="HSP20-like chaperones"/>
    <property type="match status" value="1"/>
</dbReference>
<dbReference type="AlphaFoldDB" id="A0A0B6ANP7"/>
<accession>A0A0B6ANP7</accession>
<sequence length="146" mass="17175">MKNKRLPADQMFVKGFQELLEVMLSNPFMSYLDYDSVRIDLFETEQSFIVEAELLGYHPKDIIVQIQADHLQLTAKKYCIREFHDEKQGTLAREQMEESVERTIDFPFPLMNKKITATFSNEILEITISKHETNKSNQQIVPIEFQ</sequence>
<dbReference type="CDD" id="cd06464">
    <property type="entry name" value="ACD_sHsps-like"/>
    <property type="match status" value="1"/>
</dbReference>
<organism evidence="3 4">
    <name type="scientific">Priestia megaterium (strain ATCC 14581 / DSM 32 / CCUG 1817 / JCM 2506 / NBRC 15308 / NCIMB 9376 / NCTC 10342 / NRRL B-14308 / VKM B-512 / Ford 19)</name>
    <name type="common">Bacillus megaterium</name>
    <dbReference type="NCBI Taxonomy" id="1348623"/>
    <lineage>
        <taxon>Bacteria</taxon>
        <taxon>Bacillati</taxon>
        <taxon>Bacillota</taxon>
        <taxon>Bacilli</taxon>
        <taxon>Bacillales</taxon>
        <taxon>Bacillaceae</taxon>
        <taxon>Priestia</taxon>
    </lineage>
</organism>
<evidence type="ECO:0000313" key="4">
    <source>
        <dbReference type="Proteomes" id="UP000031829"/>
    </source>
</evidence>
<gene>
    <name evidence="3" type="ORF">BG04_5011</name>
</gene>
<evidence type="ECO:0000256" key="2">
    <source>
        <dbReference type="RuleBase" id="RU003616"/>
    </source>
</evidence>
<evidence type="ECO:0000256" key="1">
    <source>
        <dbReference type="PROSITE-ProRule" id="PRU00285"/>
    </source>
</evidence>
<dbReference type="HOGENOM" id="CLU_046737_8_4_9"/>
<protein>
    <submittedName>
        <fullName evidence="3">Hsp20/alpha crystallin family protein</fullName>
    </submittedName>
</protein>